<protein>
    <recommendedName>
        <fullName evidence="1">LPS-assembly protein LptD</fullName>
    </recommendedName>
</protein>
<evidence type="ECO:0000313" key="3">
    <source>
        <dbReference type="EMBL" id="UXY15027.1"/>
    </source>
</evidence>
<comment type="subcellular location">
    <subcellularLocation>
        <location evidence="1">Cell outer membrane</location>
    </subcellularLocation>
</comment>
<dbReference type="Gene3D" id="2.60.450.10">
    <property type="entry name" value="Lipopolysaccharide (LPS) transport protein A like domain"/>
    <property type="match status" value="1"/>
</dbReference>
<dbReference type="Pfam" id="PF04453">
    <property type="entry name" value="LptD"/>
    <property type="match status" value="1"/>
</dbReference>
<keyword evidence="1" id="KW-0732">Signal</keyword>
<keyword evidence="1" id="KW-0472">Membrane</keyword>
<accession>A0ABY6DL11</accession>
<dbReference type="EMBL" id="CP106753">
    <property type="protein sequence ID" value="UXY15027.1"/>
    <property type="molecule type" value="Genomic_DNA"/>
</dbReference>
<evidence type="ECO:0000256" key="1">
    <source>
        <dbReference type="HAMAP-Rule" id="MF_01411"/>
    </source>
</evidence>
<keyword evidence="1" id="KW-0998">Cell outer membrane</keyword>
<dbReference type="HAMAP" id="MF_01411">
    <property type="entry name" value="LPS_assembly_LptD"/>
    <property type="match status" value="1"/>
</dbReference>
<comment type="caution">
    <text evidence="1">Lacks conserved residue(s) required for the propagation of feature annotation.</text>
</comment>
<feature type="signal peptide" evidence="1">
    <location>
        <begin position="1"/>
        <end position="23"/>
    </location>
</feature>
<sequence length="723" mass="81885" precursor="true">MFVFPPSRLSALTLALLAAHATAEEVSEPVVQLEADQVTGRAQAHTEARGDVIITRETTEVRSEWAQYDAASEHLKAGDDVRMTREGDVLTGRNLDYFLGTRRGTLDTADYRAAQGLARADAVKLLFDGPDRYVLKQARFTTCPVDNDDWYLHAGTLSLDYTTNMGVARNSWVEFHGVPILYSPWINFPLSGNRQTGFLPPTFSFDNRSGADIQTPFYWNIAPNYDATFYPRYLAQRGAMFGAEFRYLQPGYSGEVRGEYINDQEADRSRYSLQLDHRQQLTDRLNMQARVQKVSDNDYFNDFGDQLAVSSQTNLPREVTFNYSGDGWYGLARWQRYQTLQSVTNPVDEPYARLPQLYYGSNPNWIPGAQISLTGELADFRHSTKADGRRVWANPTVAYPIQTQYSFVIPKVGMHATYYQLNEHGSQPADNVSRVLPIFSLDSGLIFEREDTWRGFAYTQTLEPRAYYVYIPYKDQSRLPNFDSALTDFSFAQIFSENQFSGNDRINDANQLTLALTSRLYDTETGEERLYGTVGQRFYFEDQRVTLDTPARPADVQQSDLLVSAGGRIWRDFIANYTLQYNLRDGATARTDANIGWHQPQQGRALNLRYVMNRNVSPSIEQFDLSAQWPLARNWYGVGRFNYSLKDDRSLEALAGLEYNDGCWAARLVAQRYITSNGDYTVSYFAMLELGGLVGLGSNPVDTLSQSIPGYTDIVAPSALTKP</sequence>
<evidence type="ECO:0000259" key="2">
    <source>
        <dbReference type="Pfam" id="PF04453"/>
    </source>
</evidence>
<dbReference type="InterPro" id="IPR020889">
    <property type="entry name" value="LipoPS_assembly_LptD"/>
</dbReference>
<proteinExistence type="inferred from homology"/>
<evidence type="ECO:0000313" key="4">
    <source>
        <dbReference type="Proteomes" id="UP001061302"/>
    </source>
</evidence>
<feature type="domain" description="LptD C-terminal" evidence="2">
    <location>
        <begin position="269"/>
        <end position="635"/>
    </location>
</feature>
<gene>
    <name evidence="1" type="primary">lptD</name>
    <name evidence="3" type="ORF">N8I74_17190</name>
</gene>
<dbReference type="RefSeq" id="WP_263124390.1">
    <property type="nucleotide sequence ID" value="NZ_CP106753.1"/>
</dbReference>
<keyword evidence="4" id="KW-1185">Reference proteome</keyword>
<comment type="function">
    <text evidence="1">Together with LptE, is involved in the assembly of lipopolysaccharide (LPS) at the surface of the outer membrane.</text>
</comment>
<dbReference type="PANTHER" id="PTHR30189">
    <property type="entry name" value="LPS-ASSEMBLY PROTEIN"/>
    <property type="match status" value="1"/>
</dbReference>
<dbReference type="Proteomes" id="UP001061302">
    <property type="component" value="Chromosome"/>
</dbReference>
<dbReference type="InterPro" id="IPR007543">
    <property type="entry name" value="LptD_C"/>
</dbReference>
<reference evidence="3" key="1">
    <citation type="submission" date="2022-10" db="EMBL/GenBank/DDBJ databases">
        <title>Chitiniphilus purpureus sp. nov., a novel chitin-degrading bacterium isolated from crawfish pond sediment.</title>
        <authorList>
            <person name="Li K."/>
        </authorList>
    </citation>
    <scope>NUCLEOTIDE SEQUENCE</scope>
    <source>
        <strain evidence="3">CD1</strain>
    </source>
</reference>
<comment type="similarity">
    <text evidence="1">Belongs to the LptD family.</text>
</comment>
<name>A0ABY6DL11_9NEIS</name>
<organism evidence="3 4">
    <name type="scientific">Chitiniphilus purpureus</name>
    <dbReference type="NCBI Taxonomy" id="2981137"/>
    <lineage>
        <taxon>Bacteria</taxon>
        <taxon>Pseudomonadati</taxon>
        <taxon>Pseudomonadota</taxon>
        <taxon>Betaproteobacteria</taxon>
        <taxon>Neisseriales</taxon>
        <taxon>Chitinibacteraceae</taxon>
        <taxon>Chitiniphilus</taxon>
    </lineage>
</organism>
<dbReference type="InterPro" id="IPR050218">
    <property type="entry name" value="LptD"/>
</dbReference>
<dbReference type="PANTHER" id="PTHR30189:SF1">
    <property type="entry name" value="LPS-ASSEMBLY PROTEIN LPTD"/>
    <property type="match status" value="1"/>
</dbReference>
<feature type="chain" id="PRO_5044898938" description="LPS-assembly protein LptD" evidence="1">
    <location>
        <begin position="24"/>
        <end position="723"/>
    </location>
</feature>
<comment type="subunit">
    <text evidence="1">Component of the lipopolysaccharide transport and assembly complex. Interacts with LptE and LptA.</text>
</comment>